<reference evidence="5 6" key="1">
    <citation type="journal article" date="2024" name="Commun. Biol.">
        <title>Comparative genomic analysis of thermophilic fungi reveals convergent evolutionary adaptations and gene losses.</title>
        <authorList>
            <person name="Steindorff A.S."/>
            <person name="Aguilar-Pontes M.V."/>
            <person name="Robinson A.J."/>
            <person name="Andreopoulos B."/>
            <person name="LaButti K."/>
            <person name="Kuo A."/>
            <person name="Mondo S."/>
            <person name="Riley R."/>
            <person name="Otillar R."/>
            <person name="Haridas S."/>
            <person name="Lipzen A."/>
            <person name="Grimwood J."/>
            <person name="Schmutz J."/>
            <person name="Clum A."/>
            <person name="Reid I.D."/>
            <person name="Moisan M.C."/>
            <person name="Butler G."/>
            <person name="Nguyen T.T.M."/>
            <person name="Dewar K."/>
            <person name="Conant G."/>
            <person name="Drula E."/>
            <person name="Henrissat B."/>
            <person name="Hansel C."/>
            <person name="Singer S."/>
            <person name="Hutchinson M.I."/>
            <person name="de Vries R.P."/>
            <person name="Natvig D.O."/>
            <person name="Powell A.J."/>
            <person name="Tsang A."/>
            <person name="Grigoriev I.V."/>
        </authorList>
    </citation>
    <scope>NUCLEOTIDE SEQUENCE [LARGE SCALE GENOMIC DNA]</scope>
    <source>
        <strain evidence="5 6">CBS 620.91</strain>
    </source>
</reference>
<dbReference type="InterPro" id="IPR000938">
    <property type="entry name" value="CAP-Gly_domain"/>
</dbReference>
<feature type="region of interest" description="Disordered" evidence="3">
    <location>
        <begin position="582"/>
        <end position="648"/>
    </location>
</feature>
<feature type="compositionally biased region" description="Low complexity" evidence="3">
    <location>
        <begin position="625"/>
        <end position="642"/>
    </location>
</feature>
<feature type="compositionally biased region" description="Basic and acidic residues" evidence="3">
    <location>
        <begin position="602"/>
        <end position="618"/>
    </location>
</feature>
<dbReference type="PANTHER" id="PTHR45617">
    <property type="entry name" value="LEUCINE RICH REPEAT FAMILY PROTEIN"/>
    <property type="match status" value="1"/>
</dbReference>
<dbReference type="Gene3D" id="2.30.30.190">
    <property type="entry name" value="CAP Gly-rich-like domain"/>
    <property type="match status" value="1"/>
</dbReference>
<evidence type="ECO:0000313" key="5">
    <source>
        <dbReference type="EMBL" id="KAL1838592.1"/>
    </source>
</evidence>
<gene>
    <name evidence="5" type="ORF">VTJ49DRAFT_2488</name>
</gene>
<comment type="caution">
    <text evidence="5">The sequence shown here is derived from an EMBL/GenBank/DDBJ whole genome shotgun (WGS) entry which is preliminary data.</text>
</comment>
<evidence type="ECO:0000256" key="1">
    <source>
        <dbReference type="ARBA" id="ARBA00022614"/>
    </source>
</evidence>
<evidence type="ECO:0000256" key="2">
    <source>
        <dbReference type="ARBA" id="ARBA00022737"/>
    </source>
</evidence>
<feature type="compositionally biased region" description="Polar residues" evidence="3">
    <location>
        <begin position="582"/>
        <end position="601"/>
    </location>
</feature>
<dbReference type="InterPro" id="IPR001611">
    <property type="entry name" value="Leu-rich_rpt"/>
</dbReference>
<proteinExistence type="predicted"/>
<feature type="region of interest" description="Disordered" evidence="3">
    <location>
        <begin position="680"/>
        <end position="779"/>
    </location>
</feature>
<dbReference type="EMBL" id="JAZGSY010000205">
    <property type="protein sequence ID" value="KAL1838592.1"/>
    <property type="molecule type" value="Genomic_DNA"/>
</dbReference>
<organism evidence="5 6">
    <name type="scientific">Humicola insolens</name>
    <name type="common">Soft-rot fungus</name>
    <dbReference type="NCBI Taxonomy" id="85995"/>
    <lineage>
        <taxon>Eukaryota</taxon>
        <taxon>Fungi</taxon>
        <taxon>Dikarya</taxon>
        <taxon>Ascomycota</taxon>
        <taxon>Pezizomycotina</taxon>
        <taxon>Sordariomycetes</taxon>
        <taxon>Sordariomycetidae</taxon>
        <taxon>Sordariales</taxon>
        <taxon>Chaetomiaceae</taxon>
        <taxon>Mycothermus</taxon>
    </lineage>
</organism>
<feature type="compositionally biased region" description="Low complexity" evidence="3">
    <location>
        <begin position="361"/>
        <end position="371"/>
    </location>
</feature>
<dbReference type="Pfam" id="PF01302">
    <property type="entry name" value="CAP_GLY"/>
    <property type="match status" value="1"/>
</dbReference>
<keyword evidence="2" id="KW-0677">Repeat</keyword>
<name>A0ABR3VAK7_HUMIN</name>
<feature type="compositionally biased region" description="Gly residues" evidence="3">
    <location>
        <begin position="683"/>
        <end position="697"/>
    </location>
</feature>
<feature type="domain" description="CAP-Gly" evidence="4">
    <location>
        <begin position="24"/>
        <end position="70"/>
    </location>
</feature>
<dbReference type="SMART" id="SM00369">
    <property type="entry name" value="LRR_TYP"/>
    <property type="match status" value="4"/>
</dbReference>
<dbReference type="SMART" id="SM01052">
    <property type="entry name" value="CAP_GLY"/>
    <property type="match status" value="1"/>
</dbReference>
<accession>A0ABR3VAK7</accession>
<dbReference type="PROSITE" id="PS51450">
    <property type="entry name" value="LRR"/>
    <property type="match status" value="1"/>
</dbReference>
<dbReference type="InterPro" id="IPR036859">
    <property type="entry name" value="CAP-Gly_dom_sf"/>
</dbReference>
<evidence type="ECO:0000313" key="6">
    <source>
        <dbReference type="Proteomes" id="UP001583172"/>
    </source>
</evidence>
<dbReference type="Proteomes" id="UP001583172">
    <property type="component" value="Unassembled WGS sequence"/>
</dbReference>
<dbReference type="SUPFAM" id="SSF74924">
    <property type="entry name" value="Cap-Gly domain"/>
    <property type="match status" value="1"/>
</dbReference>
<dbReference type="InterPro" id="IPR032675">
    <property type="entry name" value="LRR_dom_sf"/>
</dbReference>
<evidence type="ECO:0000259" key="4">
    <source>
        <dbReference type="PROSITE" id="PS50245"/>
    </source>
</evidence>
<feature type="region of interest" description="Disordered" evidence="3">
    <location>
        <begin position="354"/>
        <end position="386"/>
    </location>
</feature>
<keyword evidence="1" id="KW-0433">Leucine-rich repeat</keyword>
<keyword evidence="6" id="KW-1185">Reference proteome</keyword>
<dbReference type="PROSITE" id="PS50245">
    <property type="entry name" value="CAP_GLY_2"/>
    <property type="match status" value="1"/>
</dbReference>
<dbReference type="Gene3D" id="3.80.10.10">
    <property type="entry name" value="Ribonuclease Inhibitor"/>
    <property type="match status" value="3"/>
</dbReference>
<dbReference type="SUPFAM" id="SSF52047">
    <property type="entry name" value="RNI-like"/>
    <property type="match status" value="1"/>
</dbReference>
<evidence type="ECO:0000256" key="3">
    <source>
        <dbReference type="SAM" id="MobiDB-lite"/>
    </source>
</evidence>
<dbReference type="InterPro" id="IPR003591">
    <property type="entry name" value="Leu-rich_rpt_typical-subtyp"/>
</dbReference>
<protein>
    <recommendedName>
        <fullName evidence="4">CAP-Gly domain-containing protein</fullName>
    </recommendedName>
</protein>
<sequence>MPPDPQIGERRSYDGALCTVRYVGEVTGTSGSWLGVEWDDPSRGKHDGQHKGVRYFSCKSKSPTAASFVRPTRTPDAPQTFLAALHHKYAGDPDEDKKPPVQIVFSGKVAEEVGFDKIRRKQARLDELQYVMLDGLQINRPALSDGSEPPIAQVCPKIKELDLSRNLFERFGPVVEICAGLKALRSLRVNGNRFQDILHDDALNSVDGAFDGVTELALEDTLLSWDEVVYVASKFPSLTALHAGSNQLSSLTPTLPAPFTSTLVSLHLEFNDFTSLADLAPLASFSALRNLFLKGNRISTITPPSSTDPPTFGPNLQYLDLSYNAITHWSFIDGLPAAFPGLTSLRLTHNPLYSDPDVDDANNATTTTTTAGSTPGQPAGEGSKGVSKSDEAFMLTIARLPSLRALNFSAITPADRADAEMFYLSRIARQLAAAPADAEGQILARHPRWKDLCEAYGEPAVVRRGEVDPGFLEARLVTVDFHVVGGGGEGGDVKEKKTVQVPKSFDIYAVKGLTQGLQNLGTVSKHGRNCPRTPRGTYSIRINTADAPVIHDMPTTAAGLMSVGLREIPAWWPSMIAAKQPSTGAELTATNNGRTEQSQTDQRNEHTSTDTTTRETSRNRNRNPKTPGTANGNANGKGKSTAPTRRFVKKKHIKEAVQLLREMGFVVGPPQLTASVATATAASGGGSGSGGGGGGGYARRNEHGAGSSNGNGKNRAAKMRATVKSKNRGTVGGQEAAVLKPQTQEQQQLVDVGDSSARGRAPAPVPAPAHTPAPGHARVPEPAYPVNVCGNGTRDTYCGLNVSQHMGKAAEAAEKEERNHSVESEHVGGVADQLVKTHRAMATWRHGFSSRN</sequence>
<feature type="compositionally biased region" description="Basic residues" evidence="3">
    <location>
        <begin position="715"/>
        <end position="727"/>
    </location>
</feature>
<dbReference type="PANTHER" id="PTHR45617:SF181">
    <property type="entry name" value="LP04042P"/>
    <property type="match status" value="1"/>
</dbReference>
<dbReference type="Pfam" id="PF13516">
    <property type="entry name" value="LRR_6"/>
    <property type="match status" value="1"/>
</dbReference>